<evidence type="ECO:0000313" key="5">
    <source>
        <dbReference type="EMBL" id="RKP32601.1"/>
    </source>
</evidence>
<protein>
    <submittedName>
        <fullName evidence="5">Inosine/uridine-preferring nucleoside hydrolase</fullName>
    </submittedName>
</protein>
<dbReference type="Proteomes" id="UP000268321">
    <property type="component" value="Unassembled WGS sequence"/>
</dbReference>
<evidence type="ECO:0000256" key="2">
    <source>
        <dbReference type="ARBA" id="ARBA00022801"/>
    </source>
</evidence>
<organism evidence="5 6">
    <name type="scientific">Metschnikowia bicuspidata</name>
    <dbReference type="NCBI Taxonomy" id="27322"/>
    <lineage>
        <taxon>Eukaryota</taxon>
        <taxon>Fungi</taxon>
        <taxon>Dikarya</taxon>
        <taxon>Ascomycota</taxon>
        <taxon>Saccharomycotina</taxon>
        <taxon>Pichiomycetes</taxon>
        <taxon>Metschnikowiaceae</taxon>
        <taxon>Metschnikowia</taxon>
    </lineage>
</organism>
<proteinExistence type="inferred from homology"/>
<dbReference type="SUPFAM" id="SSF53590">
    <property type="entry name" value="Nucleoside hydrolase"/>
    <property type="match status" value="1"/>
</dbReference>
<dbReference type="InterPro" id="IPR023186">
    <property type="entry name" value="IUNH"/>
</dbReference>
<reference evidence="6" key="1">
    <citation type="journal article" date="2018" name="Nat. Microbiol.">
        <title>Leveraging single-cell genomics to expand the fungal tree of life.</title>
        <authorList>
            <person name="Ahrendt S.R."/>
            <person name="Quandt C.A."/>
            <person name="Ciobanu D."/>
            <person name="Clum A."/>
            <person name="Salamov A."/>
            <person name="Andreopoulos B."/>
            <person name="Cheng J.F."/>
            <person name="Woyke T."/>
            <person name="Pelin A."/>
            <person name="Henrissat B."/>
            <person name="Reynolds N.K."/>
            <person name="Benny G.L."/>
            <person name="Smith M.E."/>
            <person name="James T.Y."/>
            <person name="Grigoriev I.V."/>
        </authorList>
    </citation>
    <scope>NUCLEOTIDE SEQUENCE [LARGE SCALE GENOMIC DNA]</scope>
    <source>
        <strain evidence="6">Baker2002</strain>
    </source>
</reference>
<dbReference type="GO" id="GO:0008477">
    <property type="term" value="F:purine nucleosidase activity"/>
    <property type="evidence" value="ECO:0007669"/>
    <property type="project" value="TreeGrafter"/>
</dbReference>
<evidence type="ECO:0000256" key="3">
    <source>
        <dbReference type="ARBA" id="ARBA00023295"/>
    </source>
</evidence>
<dbReference type="EMBL" id="ML004430">
    <property type="protein sequence ID" value="RKP32601.1"/>
    <property type="molecule type" value="Genomic_DNA"/>
</dbReference>
<sequence>MHSPHKNSDPAEKLVADPVPIWLDCDPGNDDAFAILLASQHPHFHLVSISTVYGNVQLEKTTFNALAILDALGFKQDEIKVYSGESCPLFINAANAAHVHGETGMGKAVLPSTLDIAESTDKTYLEAMRDAAEQYAHEICFVCTGSLTNMAMFVQLYPELAAKIRLVSVMGGAFSMGNVTPYAEFNVFCDPHAAKAVLEHPSLANRIALVPLNLTHTVLATPAVLKRIYNPEGANNSRLRALFSVILLSFAENYKVLFPSWPGPPIHDPVALFIVLPLLAQTRSDLGEYVATCSLQCIKRFVDVELQGEHAGEIVFVNKDMEPLKADEGGVLVAQNVSAEVFWDHIYTALELADAKVGTKVSGG</sequence>
<accession>A0A4P9ZJL3</accession>
<evidence type="ECO:0000313" key="6">
    <source>
        <dbReference type="Proteomes" id="UP000268321"/>
    </source>
</evidence>
<name>A0A4P9ZJL3_9ASCO</name>
<dbReference type="OrthoDB" id="432381at2759"/>
<dbReference type="GO" id="GO:0006152">
    <property type="term" value="P:purine nucleoside catabolic process"/>
    <property type="evidence" value="ECO:0007669"/>
    <property type="project" value="TreeGrafter"/>
</dbReference>
<dbReference type="Pfam" id="PF01156">
    <property type="entry name" value="IU_nuc_hydro"/>
    <property type="match status" value="1"/>
</dbReference>
<dbReference type="PANTHER" id="PTHR12304:SF4">
    <property type="entry name" value="URIDINE NUCLEOSIDASE"/>
    <property type="match status" value="1"/>
</dbReference>
<dbReference type="GO" id="GO:0005829">
    <property type="term" value="C:cytosol"/>
    <property type="evidence" value="ECO:0007669"/>
    <property type="project" value="TreeGrafter"/>
</dbReference>
<dbReference type="InterPro" id="IPR001910">
    <property type="entry name" value="Inosine/uridine_hydrolase_dom"/>
</dbReference>
<comment type="similarity">
    <text evidence="1">Belongs to the IUNH family.</text>
</comment>
<dbReference type="AlphaFoldDB" id="A0A4P9ZJL3"/>
<dbReference type="Gene3D" id="3.90.245.10">
    <property type="entry name" value="Ribonucleoside hydrolase-like"/>
    <property type="match status" value="1"/>
</dbReference>
<dbReference type="CDD" id="cd02651">
    <property type="entry name" value="nuc_hydro_IU_UC_XIUA"/>
    <property type="match status" value="1"/>
</dbReference>
<evidence type="ECO:0000259" key="4">
    <source>
        <dbReference type="Pfam" id="PF01156"/>
    </source>
</evidence>
<dbReference type="PANTHER" id="PTHR12304">
    <property type="entry name" value="INOSINE-URIDINE PREFERRING NUCLEOSIDE HYDROLASE"/>
    <property type="match status" value="1"/>
</dbReference>
<evidence type="ECO:0000256" key="1">
    <source>
        <dbReference type="ARBA" id="ARBA00009176"/>
    </source>
</evidence>
<keyword evidence="2 5" id="KW-0378">Hydrolase</keyword>
<dbReference type="InterPro" id="IPR036452">
    <property type="entry name" value="Ribo_hydro-like"/>
</dbReference>
<keyword evidence="3" id="KW-0326">Glycosidase</keyword>
<gene>
    <name evidence="5" type="ORF">METBISCDRAFT_29494</name>
</gene>
<keyword evidence="6" id="KW-1185">Reference proteome</keyword>
<feature type="domain" description="Inosine/uridine-preferring nucleoside hydrolase" evidence="4">
    <location>
        <begin position="21"/>
        <end position="344"/>
    </location>
</feature>